<keyword evidence="1" id="KW-0805">Transcription regulation</keyword>
<dbReference type="InterPro" id="IPR000524">
    <property type="entry name" value="Tscrpt_reg_HTH_GntR"/>
</dbReference>
<evidence type="ECO:0000259" key="4">
    <source>
        <dbReference type="PROSITE" id="PS50949"/>
    </source>
</evidence>
<gene>
    <name evidence="5" type="ORF">J2Z66_005408</name>
</gene>
<dbReference type="Proteomes" id="UP001519287">
    <property type="component" value="Unassembled WGS sequence"/>
</dbReference>
<keyword evidence="5" id="KW-0762">Sugar transport</keyword>
<dbReference type="InterPro" id="IPR006059">
    <property type="entry name" value="SBP"/>
</dbReference>
<feature type="domain" description="HTH gntR-type" evidence="4">
    <location>
        <begin position="6"/>
        <end position="74"/>
    </location>
</feature>
<reference evidence="5 6" key="1">
    <citation type="submission" date="2021-03" db="EMBL/GenBank/DDBJ databases">
        <title>Genomic Encyclopedia of Type Strains, Phase IV (KMG-IV): sequencing the most valuable type-strain genomes for metagenomic binning, comparative biology and taxonomic classification.</title>
        <authorList>
            <person name="Goeker M."/>
        </authorList>
    </citation>
    <scope>NUCLEOTIDE SEQUENCE [LARGE SCALE GENOMIC DNA]</scope>
    <source>
        <strain evidence="5 6">DSM 26048</strain>
    </source>
</reference>
<accession>A0ABS4J1S8</accession>
<keyword evidence="2" id="KW-0238">DNA-binding</keyword>
<proteinExistence type="predicted"/>
<evidence type="ECO:0000256" key="2">
    <source>
        <dbReference type="ARBA" id="ARBA00023125"/>
    </source>
</evidence>
<dbReference type="EMBL" id="JAGGLB010000021">
    <property type="protein sequence ID" value="MBP1993782.1"/>
    <property type="molecule type" value="Genomic_DNA"/>
</dbReference>
<evidence type="ECO:0000313" key="6">
    <source>
        <dbReference type="Proteomes" id="UP001519287"/>
    </source>
</evidence>
<organism evidence="5 6">
    <name type="scientific">Paenibacillus eucommiae</name>
    <dbReference type="NCBI Taxonomy" id="1355755"/>
    <lineage>
        <taxon>Bacteria</taxon>
        <taxon>Bacillati</taxon>
        <taxon>Bacillota</taxon>
        <taxon>Bacilli</taxon>
        <taxon>Bacillales</taxon>
        <taxon>Paenibacillaceae</taxon>
        <taxon>Paenibacillus</taxon>
    </lineage>
</organism>
<dbReference type="InterPro" id="IPR036388">
    <property type="entry name" value="WH-like_DNA-bd_sf"/>
</dbReference>
<evidence type="ECO:0000256" key="1">
    <source>
        <dbReference type="ARBA" id="ARBA00023015"/>
    </source>
</evidence>
<keyword evidence="3" id="KW-0804">Transcription</keyword>
<dbReference type="PANTHER" id="PTHR43649:SF30">
    <property type="entry name" value="ABC TRANSPORTER SUBSTRATE-BINDING PROTEIN"/>
    <property type="match status" value="1"/>
</dbReference>
<dbReference type="PROSITE" id="PS50949">
    <property type="entry name" value="HTH_GNTR"/>
    <property type="match status" value="1"/>
</dbReference>
<keyword evidence="5" id="KW-0813">Transport</keyword>
<protein>
    <submittedName>
        <fullName evidence="5">Multiple sugar transport system substrate-binding protein</fullName>
    </submittedName>
</protein>
<dbReference type="Pfam" id="PF00392">
    <property type="entry name" value="GntR"/>
    <property type="match status" value="1"/>
</dbReference>
<dbReference type="SUPFAM" id="SSF46785">
    <property type="entry name" value="Winged helix' DNA-binding domain"/>
    <property type="match status" value="1"/>
</dbReference>
<dbReference type="CDD" id="cd07377">
    <property type="entry name" value="WHTH_GntR"/>
    <property type="match status" value="1"/>
</dbReference>
<keyword evidence="6" id="KW-1185">Reference proteome</keyword>
<dbReference type="Pfam" id="PF13416">
    <property type="entry name" value="SBP_bac_8"/>
    <property type="match status" value="1"/>
</dbReference>
<name>A0ABS4J1S8_9BACL</name>
<dbReference type="InterPro" id="IPR050490">
    <property type="entry name" value="Bact_solute-bd_prot1"/>
</dbReference>
<dbReference type="Gene3D" id="1.10.10.10">
    <property type="entry name" value="Winged helix-like DNA-binding domain superfamily/Winged helix DNA-binding domain"/>
    <property type="match status" value="1"/>
</dbReference>
<dbReference type="PANTHER" id="PTHR43649">
    <property type="entry name" value="ARABINOSE-BINDING PROTEIN-RELATED"/>
    <property type="match status" value="1"/>
</dbReference>
<evidence type="ECO:0000313" key="5">
    <source>
        <dbReference type="EMBL" id="MBP1993782.1"/>
    </source>
</evidence>
<sequence>MQRETEFLYRELADILRNQIHSGLIKPGSLLMSESEMCTKYRISRTSVRKALDVLLEEELIVKIHGKGTLVSPNFRLNGDDNHTLVIVTTYPSNYAKKGLPILIRKFQERYPDYKVKVLPIPYEEDAYFRDMHQFEASPDLFLIRDSDFQQIPHQTCSPLDELINDGVLDIPPTLVEAFKRNGRLYALPCTYSPIYLAYNPELFAANGVKPPDSSGTIEQFIDTAKKLTMETHEGASKRVYGFAVNARIDRWLQFLLNKSSLSQSKPQVVPLFLDNGQFDWQSFREVLQFLQDALYRHQFSPVYSVSNEELTHELFEKGHIAMLLTSTLAFDMNPLRFGMASLPFGAHQHHLFISNIALINKFSKRQEMAKLFLSLSLEPEVQREISLSTGLLAVSMEINKELLEEHQLQTYGLTEGELEHCKFLHQVFPNMDLLDALTDEMKYFWTGLESPDVLIERLQELDFLGNNTLDYDLKEQL</sequence>
<dbReference type="SMART" id="SM00345">
    <property type="entry name" value="HTH_GNTR"/>
    <property type="match status" value="1"/>
</dbReference>
<dbReference type="RefSeq" id="WP_209975662.1">
    <property type="nucleotide sequence ID" value="NZ_JAGGLB010000021.1"/>
</dbReference>
<dbReference type="Gene3D" id="3.40.190.10">
    <property type="entry name" value="Periplasmic binding protein-like II"/>
    <property type="match status" value="1"/>
</dbReference>
<comment type="caution">
    <text evidence="5">The sequence shown here is derived from an EMBL/GenBank/DDBJ whole genome shotgun (WGS) entry which is preliminary data.</text>
</comment>
<dbReference type="InterPro" id="IPR036390">
    <property type="entry name" value="WH_DNA-bd_sf"/>
</dbReference>
<dbReference type="SUPFAM" id="SSF53850">
    <property type="entry name" value="Periplasmic binding protein-like II"/>
    <property type="match status" value="1"/>
</dbReference>
<evidence type="ECO:0000256" key="3">
    <source>
        <dbReference type="ARBA" id="ARBA00023163"/>
    </source>
</evidence>